<dbReference type="GeneID" id="25791952"/>
<name>G9N2S5_HYPVG</name>
<dbReference type="HOGENOM" id="CLU_2085158_0_0_1"/>
<dbReference type="Proteomes" id="UP000007115">
    <property type="component" value="Unassembled WGS sequence"/>
</dbReference>
<dbReference type="VEuPathDB" id="FungiDB:TRIVIDRAFT_225529"/>
<organism evidence="2 3">
    <name type="scientific">Hypocrea virens (strain Gv29-8 / FGSC 10586)</name>
    <name type="common">Gliocladium virens</name>
    <name type="synonym">Trichoderma virens</name>
    <dbReference type="NCBI Taxonomy" id="413071"/>
    <lineage>
        <taxon>Eukaryota</taxon>
        <taxon>Fungi</taxon>
        <taxon>Dikarya</taxon>
        <taxon>Ascomycota</taxon>
        <taxon>Pezizomycotina</taxon>
        <taxon>Sordariomycetes</taxon>
        <taxon>Hypocreomycetidae</taxon>
        <taxon>Hypocreales</taxon>
        <taxon>Hypocreaceae</taxon>
        <taxon>Trichoderma</taxon>
    </lineage>
</organism>
<evidence type="ECO:0000313" key="3">
    <source>
        <dbReference type="Proteomes" id="UP000007115"/>
    </source>
</evidence>
<proteinExistence type="predicted"/>
<dbReference type="InParanoid" id="G9N2S5"/>
<keyword evidence="3" id="KW-1185">Reference proteome</keyword>
<dbReference type="AlphaFoldDB" id="G9N2S5"/>
<feature type="region of interest" description="Disordered" evidence="1">
    <location>
        <begin position="1"/>
        <end position="40"/>
    </location>
</feature>
<gene>
    <name evidence="2" type="ORF">TRIVIDRAFT_225529</name>
</gene>
<evidence type="ECO:0000313" key="2">
    <source>
        <dbReference type="EMBL" id="EHK18985.1"/>
    </source>
</evidence>
<sequence length="117" mass="12655">MTKRNNEGNQLGPARTSLAPQTPASAVVPRPPNLATMPEPKTKAEALNLGKLYKERAARNHAKAVKFAQYRDADLAAAAKYSMMAEDLLDFEAELDKLYKKAQAKFAEESGGPALAP</sequence>
<comment type="caution">
    <text evidence="2">The sequence shown here is derived from an EMBL/GenBank/DDBJ whole genome shotgun (WGS) entry which is preliminary data.</text>
</comment>
<reference evidence="2 3" key="1">
    <citation type="journal article" date="2011" name="Genome Biol.">
        <title>Comparative genome sequence analysis underscores mycoparasitism as the ancestral life style of Trichoderma.</title>
        <authorList>
            <person name="Kubicek C.P."/>
            <person name="Herrera-Estrella A."/>
            <person name="Seidl-Seiboth V."/>
            <person name="Martinez D.A."/>
            <person name="Druzhinina I.S."/>
            <person name="Thon M."/>
            <person name="Zeilinger S."/>
            <person name="Casas-Flores S."/>
            <person name="Horwitz B.A."/>
            <person name="Mukherjee P.K."/>
            <person name="Mukherjee M."/>
            <person name="Kredics L."/>
            <person name="Alcaraz L.D."/>
            <person name="Aerts A."/>
            <person name="Antal Z."/>
            <person name="Atanasova L."/>
            <person name="Cervantes-Badillo M.G."/>
            <person name="Challacombe J."/>
            <person name="Chertkov O."/>
            <person name="McCluskey K."/>
            <person name="Coulpier F."/>
            <person name="Deshpande N."/>
            <person name="von Doehren H."/>
            <person name="Ebbole D.J."/>
            <person name="Esquivel-Naranjo E.U."/>
            <person name="Fekete E."/>
            <person name="Flipphi M."/>
            <person name="Glaser F."/>
            <person name="Gomez-Rodriguez E.Y."/>
            <person name="Gruber S."/>
            <person name="Han C."/>
            <person name="Henrissat B."/>
            <person name="Hermosa R."/>
            <person name="Hernandez-Onate M."/>
            <person name="Karaffa L."/>
            <person name="Kosti I."/>
            <person name="Le Crom S."/>
            <person name="Lindquist E."/>
            <person name="Lucas S."/>
            <person name="Luebeck M."/>
            <person name="Luebeck P.S."/>
            <person name="Margeot A."/>
            <person name="Metz B."/>
            <person name="Misra M."/>
            <person name="Nevalainen H."/>
            <person name="Omann M."/>
            <person name="Packer N."/>
            <person name="Perrone G."/>
            <person name="Uresti-Rivera E.E."/>
            <person name="Salamov A."/>
            <person name="Schmoll M."/>
            <person name="Seiboth B."/>
            <person name="Shapiro H."/>
            <person name="Sukno S."/>
            <person name="Tamayo-Ramos J.A."/>
            <person name="Tisch D."/>
            <person name="Wiest A."/>
            <person name="Wilkinson H.H."/>
            <person name="Zhang M."/>
            <person name="Coutinho P.M."/>
            <person name="Kenerley C.M."/>
            <person name="Monte E."/>
            <person name="Baker S.E."/>
            <person name="Grigoriev I.V."/>
        </authorList>
    </citation>
    <scope>NUCLEOTIDE SEQUENCE [LARGE SCALE GENOMIC DNA]</scope>
    <source>
        <strain evidence="3">Gv29-8 / FGSC 10586</strain>
    </source>
</reference>
<dbReference type="EMBL" id="ABDF02000085">
    <property type="protein sequence ID" value="EHK18985.1"/>
    <property type="molecule type" value="Genomic_DNA"/>
</dbReference>
<evidence type="ECO:0000256" key="1">
    <source>
        <dbReference type="SAM" id="MobiDB-lite"/>
    </source>
</evidence>
<accession>G9N2S5</accession>
<dbReference type="RefSeq" id="XP_013953179.1">
    <property type="nucleotide sequence ID" value="XM_014097704.1"/>
</dbReference>
<protein>
    <submittedName>
        <fullName evidence="2">Uncharacterized protein</fullName>
    </submittedName>
</protein>